<dbReference type="GO" id="GO:0004930">
    <property type="term" value="F:G protein-coupled receptor activity"/>
    <property type="evidence" value="ECO:0007669"/>
    <property type="project" value="UniProtKB-KW"/>
</dbReference>
<dbReference type="PROSITE" id="PS50262">
    <property type="entry name" value="G_PROTEIN_RECEP_F1_2"/>
    <property type="match status" value="1"/>
</dbReference>
<dbReference type="STRING" id="46731.A0A3M6TTX0"/>
<feature type="transmembrane region" description="Helical" evidence="10">
    <location>
        <begin position="229"/>
        <end position="250"/>
    </location>
</feature>
<dbReference type="PRINTS" id="PR00237">
    <property type="entry name" value="GPCRRHODOPSN"/>
</dbReference>
<accession>A0A3M6TTX0</accession>
<dbReference type="InterPro" id="IPR000276">
    <property type="entry name" value="GPCR_Rhodpsn"/>
</dbReference>
<feature type="transmembrane region" description="Helical" evidence="10">
    <location>
        <begin position="270"/>
        <end position="293"/>
    </location>
</feature>
<keyword evidence="2" id="KW-1003">Cell membrane</keyword>
<name>A0A3M6TTX0_POCDA</name>
<keyword evidence="13" id="KW-1185">Reference proteome</keyword>
<sequence length="405" mass="45157">MRNAYFLTFFASNEFFRVRERTRKGITPPPSPVHSRVKIDVEVTMAILVCLTAMFGNLLVVYVHAAVVLIHFTSFATELFTRSFEFALVLSKELLKTKGKGKNIGVVDKLIANGNFSGYPECVIKVFFVREKNMFQPPSHYSVARSRTEIGVKVSLAILVCLSATLGNLLVVYVINRDSRLQNITNTFIHSLALTDIAMATIYMPFWIASLFAGTWIFSQKWCEVTGSIMSILAHTSILTLGLIAFNRYIKVVKPTLYRKVFPSKKAAKLYCAFVWLVSILLAIPFLGGWVGISYRTKLGICTVESKTYIKGVVGVFMNGVMILIFYCYFKIYKAVKGSTANINTHAKGNGVVTSNDHPANRSNNTNVKVLKTCFAVACFFVITWCPVSIVAVTGTSRFDVDQKI</sequence>
<dbReference type="Pfam" id="PF00001">
    <property type="entry name" value="7tm_1"/>
    <property type="match status" value="1"/>
</dbReference>
<dbReference type="PROSITE" id="PS00237">
    <property type="entry name" value="G_PROTEIN_RECEP_F1_1"/>
    <property type="match status" value="1"/>
</dbReference>
<dbReference type="CDD" id="cd00637">
    <property type="entry name" value="7tm_classA_rhodopsin-like"/>
    <property type="match status" value="1"/>
</dbReference>
<comment type="subcellular location">
    <subcellularLocation>
        <location evidence="1">Cell membrane</location>
        <topology evidence="1">Multi-pass membrane protein</topology>
    </subcellularLocation>
</comment>
<protein>
    <recommendedName>
        <fullName evidence="11">G-protein coupled receptors family 1 profile domain-containing protein</fullName>
    </recommendedName>
</protein>
<dbReference type="OrthoDB" id="9996086at2759"/>
<dbReference type="SUPFAM" id="SSF81321">
    <property type="entry name" value="Family A G protein-coupled receptor-like"/>
    <property type="match status" value="1"/>
</dbReference>
<dbReference type="EMBL" id="RCHS01002947">
    <property type="protein sequence ID" value="RMX44845.1"/>
    <property type="molecule type" value="Genomic_DNA"/>
</dbReference>
<evidence type="ECO:0000256" key="9">
    <source>
        <dbReference type="RuleBase" id="RU000688"/>
    </source>
</evidence>
<dbReference type="Proteomes" id="UP000275408">
    <property type="component" value="Unassembled WGS sequence"/>
</dbReference>
<keyword evidence="5 9" id="KW-0297">G-protein coupled receptor</keyword>
<feature type="domain" description="G-protein coupled receptors family 1 profile" evidence="11">
    <location>
        <begin position="167"/>
        <end position="405"/>
    </location>
</feature>
<evidence type="ECO:0000256" key="2">
    <source>
        <dbReference type="ARBA" id="ARBA00022475"/>
    </source>
</evidence>
<dbReference type="AlphaFoldDB" id="A0A3M6TTX0"/>
<feature type="transmembrane region" description="Helical" evidence="10">
    <location>
        <begin position="313"/>
        <end position="330"/>
    </location>
</feature>
<dbReference type="GO" id="GO:0005886">
    <property type="term" value="C:plasma membrane"/>
    <property type="evidence" value="ECO:0007669"/>
    <property type="project" value="UniProtKB-SubCell"/>
</dbReference>
<evidence type="ECO:0000256" key="6">
    <source>
        <dbReference type="ARBA" id="ARBA00023136"/>
    </source>
</evidence>
<evidence type="ECO:0000256" key="4">
    <source>
        <dbReference type="ARBA" id="ARBA00022989"/>
    </source>
</evidence>
<evidence type="ECO:0000256" key="5">
    <source>
        <dbReference type="ARBA" id="ARBA00023040"/>
    </source>
</evidence>
<feature type="transmembrane region" description="Helical" evidence="10">
    <location>
        <begin position="370"/>
        <end position="393"/>
    </location>
</feature>
<keyword evidence="7 9" id="KW-0675">Receptor</keyword>
<organism evidence="12 13">
    <name type="scientific">Pocillopora damicornis</name>
    <name type="common">Cauliflower coral</name>
    <name type="synonym">Millepora damicornis</name>
    <dbReference type="NCBI Taxonomy" id="46731"/>
    <lineage>
        <taxon>Eukaryota</taxon>
        <taxon>Metazoa</taxon>
        <taxon>Cnidaria</taxon>
        <taxon>Anthozoa</taxon>
        <taxon>Hexacorallia</taxon>
        <taxon>Scleractinia</taxon>
        <taxon>Astrocoeniina</taxon>
        <taxon>Pocilloporidae</taxon>
        <taxon>Pocillopora</taxon>
    </lineage>
</organism>
<feature type="transmembrane region" description="Helical" evidence="10">
    <location>
        <begin position="45"/>
        <end position="72"/>
    </location>
</feature>
<evidence type="ECO:0000256" key="10">
    <source>
        <dbReference type="SAM" id="Phobius"/>
    </source>
</evidence>
<keyword evidence="3 9" id="KW-0812">Transmembrane</keyword>
<evidence type="ECO:0000256" key="8">
    <source>
        <dbReference type="ARBA" id="ARBA00023224"/>
    </source>
</evidence>
<feature type="transmembrane region" description="Helical" evidence="10">
    <location>
        <begin position="187"/>
        <end position="209"/>
    </location>
</feature>
<keyword evidence="8 9" id="KW-0807">Transducer</keyword>
<keyword evidence="4 10" id="KW-1133">Transmembrane helix</keyword>
<evidence type="ECO:0000313" key="13">
    <source>
        <dbReference type="Proteomes" id="UP000275408"/>
    </source>
</evidence>
<proteinExistence type="inferred from homology"/>
<evidence type="ECO:0000259" key="11">
    <source>
        <dbReference type="PROSITE" id="PS50262"/>
    </source>
</evidence>
<evidence type="ECO:0000256" key="7">
    <source>
        <dbReference type="ARBA" id="ARBA00023170"/>
    </source>
</evidence>
<evidence type="ECO:0000256" key="3">
    <source>
        <dbReference type="ARBA" id="ARBA00022692"/>
    </source>
</evidence>
<evidence type="ECO:0000256" key="1">
    <source>
        <dbReference type="ARBA" id="ARBA00004651"/>
    </source>
</evidence>
<keyword evidence="6 10" id="KW-0472">Membrane</keyword>
<dbReference type="InterPro" id="IPR017452">
    <property type="entry name" value="GPCR_Rhodpsn_7TM"/>
</dbReference>
<evidence type="ECO:0000313" key="12">
    <source>
        <dbReference type="EMBL" id="RMX44845.1"/>
    </source>
</evidence>
<dbReference type="Gene3D" id="1.20.1070.10">
    <property type="entry name" value="Rhodopsin 7-helix transmembrane proteins"/>
    <property type="match status" value="1"/>
</dbReference>
<feature type="transmembrane region" description="Helical" evidence="10">
    <location>
        <begin position="154"/>
        <end position="175"/>
    </location>
</feature>
<comment type="similarity">
    <text evidence="9">Belongs to the G-protein coupled receptor 1 family.</text>
</comment>
<dbReference type="PANTHER" id="PTHR24228:SF59">
    <property type="entry name" value="NEUROPEPTIDE RECEPTOR 15"/>
    <property type="match status" value="1"/>
</dbReference>
<comment type="caution">
    <text evidence="12">The sequence shown here is derived from an EMBL/GenBank/DDBJ whole genome shotgun (WGS) entry which is preliminary data.</text>
</comment>
<dbReference type="PANTHER" id="PTHR24228">
    <property type="entry name" value="B2 BRADYKININ RECEPTOR/ANGIOTENSIN II RECEPTOR"/>
    <property type="match status" value="1"/>
</dbReference>
<gene>
    <name evidence="12" type="ORF">pdam_00009264</name>
</gene>
<reference evidence="12 13" key="1">
    <citation type="journal article" date="2018" name="Sci. Rep.">
        <title>Comparative analysis of the Pocillopora damicornis genome highlights role of immune system in coral evolution.</title>
        <authorList>
            <person name="Cunning R."/>
            <person name="Bay R.A."/>
            <person name="Gillette P."/>
            <person name="Baker A.C."/>
            <person name="Traylor-Knowles N."/>
        </authorList>
    </citation>
    <scope>NUCLEOTIDE SEQUENCE [LARGE SCALE GENOMIC DNA]</scope>
    <source>
        <strain evidence="12">RSMAS</strain>
        <tissue evidence="12">Whole animal</tissue>
    </source>
</reference>